<dbReference type="STRING" id="1075090.GOAMR_03_00530"/>
<dbReference type="InterPro" id="IPR038546">
    <property type="entry name" value="Hen1_N_sf"/>
</dbReference>
<dbReference type="SUPFAM" id="SSF53335">
    <property type="entry name" value="S-adenosyl-L-methionine-dependent methyltransferases"/>
    <property type="match status" value="1"/>
</dbReference>
<dbReference type="InterPro" id="IPR024026">
    <property type="entry name" value="3'-RNA_MeTfrase_Hen1_bac"/>
</dbReference>
<feature type="domain" description="Hen1 N-terminal" evidence="13">
    <location>
        <begin position="5"/>
        <end position="232"/>
    </location>
</feature>
<gene>
    <name evidence="15" type="ORF">GOAMR_03_00530</name>
</gene>
<accession>G7GIW8</accession>
<evidence type="ECO:0000256" key="11">
    <source>
        <dbReference type="ARBA" id="ARBA00035025"/>
    </source>
</evidence>
<dbReference type="CDD" id="cd02440">
    <property type="entry name" value="AdoMet_MTases"/>
    <property type="match status" value="1"/>
</dbReference>
<evidence type="ECO:0000256" key="12">
    <source>
        <dbReference type="ARBA" id="ARBA00048418"/>
    </source>
</evidence>
<keyword evidence="9" id="KW-0694">RNA-binding</keyword>
<evidence type="ECO:0000313" key="15">
    <source>
        <dbReference type="EMBL" id="GAB03543.1"/>
    </source>
</evidence>
<feature type="domain" description="Methyltransferase" evidence="14">
    <location>
        <begin position="273"/>
        <end position="353"/>
    </location>
</feature>
<dbReference type="Gene3D" id="3.30.1610.20">
    <property type="entry name" value="Hen1, N-terminal domain"/>
    <property type="match status" value="1"/>
</dbReference>
<evidence type="ECO:0000259" key="14">
    <source>
        <dbReference type="Pfam" id="PF13649"/>
    </source>
</evidence>
<dbReference type="Proteomes" id="UP000006023">
    <property type="component" value="Unassembled WGS sequence"/>
</dbReference>
<dbReference type="InterPro" id="IPR024740">
    <property type="entry name" value="Hen1_N"/>
</dbReference>
<evidence type="ECO:0000256" key="10">
    <source>
        <dbReference type="ARBA" id="ARBA00023158"/>
    </source>
</evidence>
<evidence type="ECO:0000256" key="6">
    <source>
        <dbReference type="ARBA" id="ARBA00022691"/>
    </source>
</evidence>
<evidence type="ECO:0000256" key="4">
    <source>
        <dbReference type="ARBA" id="ARBA00022603"/>
    </source>
</evidence>
<dbReference type="Gene3D" id="3.40.50.150">
    <property type="entry name" value="Vaccinia Virus protein VP39"/>
    <property type="match status" value="1"/>
</dbReference>
<dbReference type="PANTHER" id="PTHR21404:SF3">
    <property type="entry name" value="SMALL RNA 2'-O-METHYLTRANSFERASE"/>
    <property type="match status" value="1"/>
</dbReference>
<dbReference type="GO" id="GO:0090486">
    <property type="term" value="F:small RNA 2'-O-methyltransferase activity"/>
    <property type="evidence" value="ECO:0007669"/>
    <property type="project" value="UniProtKB-EC"/>
</dbReference>
<dbReference type="InterPro" id="IPR029063">
    <property type="entry name" value="SAM-dependent_MTases_sf"/>
</dbReference>
<comment type="caution">
    <text evidence="15">The sequence shown here is derived from an EMBL/GenBank/DDBJ whole genome shotgun (WGS) entry which is preliminary data.</text>
</comment>
<organism evidence="15 16">
    <name type="scientific">Gordonia amarae NBRC 15530</name>
    <dbReference type="NCBI Taxonomy" id="1075090"/>
    <lineage>
        <taxon>Bacteria</taxon>
        <taxon>Bacillati</taxon>
        <taxon>Actinomycetota</taxon>
        <taxon>Actinomycetes</taxon>
        <taxon>Mycobacteriales</taxon>
        <taxon>Gordoniaceae</taxon>
        <taxon>Gordonia</taxon>
    </lineage>
</organism>
<evidence type="ECO:0000256" key="1">
    <source>
        <dbReference type="ARBA" id="ARBA00001946"/>
    </source>
</evidence>
<keyword evidence="7" id="KW-0479">Metal-binding</keyword>
<dbReference type="EMBL" id="BAED01000003">
    <property type="protein sequence ID" value="GAB03543.1"/>
    <property type="molecule type" value="Genomic_DNA"/>
</dbReference>
<comment type="similarity">
    <text evidence="2">Belongs to the methyltransferase superfamily. HEN1 family.</text>
</comment>
<keyword evidence="10" id="KW-0943">RNA-mediated gene silencing</keyword>
<sequence>MVIATIEVTGDDSRPATDLGFLLHKHPDRVQTFPTTQGTATVFSSEATAQRCRVVLHVDGDGVRPDKSSGVSPYVNALAAEASSRFVVALGKVFGDTIAGRAAARPDLVGHVWDVVVTVAAVPLRSASTPAELFGPLGWDVGVRREQLSPVQWGESMHATITVRGRSTLRDALRQIAVLLPVLADDKHYFVADDEVDKLERLGDGWLGAHPCREAIVRGYLKWIRPLTEQATLRFGDAAAPDDDGARQYRAPLARQRRTAVRELIFRSGARSVLDVGCGEGKLLAGLVSDGFAGRLAGIDVSVAELNKATTRLARLRDVDLWQSSLMYTDSRCRGFDAVVLMEVIEHIDADRLAVAEFSVFETMAPRTVVVTTPNREHNAVFGLADDKLRHPDHRFEFSRAEFADWAARVAERYRYTVELGGVGEDVPAWGPPTQVAVFTRIDCGDKQ</sequence>
<reference evidence="15 16" key="1">
    <citation type="submission" date="2011-11" db="EMBL/GenBank/DDBJ databases">
        <title>Whole genome shotgun sequence of Gordonia amarae NBRC 15530.</title>
        <authorList>
            <person name="Takarada H."/>
            <person name="Hosoyama A."/>
            <person name="Tsuchikane K."/>
            <person name="Katsumata H."/>
            <person name="Yamazaki S."/>
            <person name="Fujita N."/>
        </authorList>
    </citation>
    <scope>NUCLEOTIDE SEQUENCE [LARGE SCALE GENOMIC DNA]</scope>
    <source>
        <strain evidence="15 16">NBRC 15530</strain>
    </source>
</reference>
<proteinExistence type="inferred from homology"/>
<dbReference type="GO" id="GO:0003723">
    <property type="term" value="F:RNA binding"/>
    <property type="evidence" value="ECO:0007669"/>
    <property type="project" value="UniProtKB-KW"/>
</dbReference>
<dbReference type="eggNOG" id="COG2890">
    <property type="taxonomic scope" value="Bacteria"/>
</dbReference>
<protein>
    <recommendedName>
        <fullName evidence="3">Small RNA 2'-O-methyltransferase</fullName>
        <ecNumber evidence="11">2.1.1.386</ecNumber>
    </recommendedName>
</protein>
<evidence type="ECO:0000256" key="5">
    <source>
        <dbReference type="ARBA" id="ARBA00022679"/>
    </source>
</evidence>
<dbReference type="InterPro" id="IPR041698">
    <property type="entry name" value="Methyltransf_25"/>
</dbReference>
<dbReference type="AlphaFoldDB" id="G7GIW8"/>
<dbReference type="Pfam" id="PF13649">
    <property type="entry name" value="Methyltransf_25"/>
    <property type="match status" value="1"/>
</dbReference>
<dbReference type="InterPro" id="IPR026610">
    <property type="entry name" value="Hen1"/>
</dbReference>
<comment type="cofactor">
    <cofactor evidence="1">
        <name>Mg(2+)</name>
        <dbReference type="ChEBI" id="CHEBI:18420"/>
    </cofactor>
</comment>
<dbReference type="GO" id="GO:0031047">
    <property type="term" value="P:regulatory ncRNA-mediated gene silencing"/>
    <property type="evidence" value="ECO:0007669"/>
    <property type="project" value="UniProtKB-KW"/>
</dbReference>
<dbReference type="GO" id="GO:0046872">
    <property type="term" value="F:metal ion binding"/>
    <property type="evidence" value="ECO:0007669"/>
    <property type="project" value="UniProtKB-KW"/>
</dbReference>
<dbReference type="NCBIfam" id="TIGR04074">
    <property type="entry name" value="bacter_Hen1"/>
    <property type="match status" value="1"/>
</dbReference>
<evidence type="ECO:0000256" key="8">
    <source>
        <dbReference type="ARBA" id="ARBA00022842"/>
    </source>
</evidence>
<dbReference type="EC" id="2.1.1.386" evidence="11"/>
<keyword evidence="8" id="KW-0460">Magnesium</keyword>
<evidence type="ECO:0000256" key="9">
    <source>
        <dbReference type="ARBA" id="ARBA00022884"/>
    </source>
</evidence>
<dbReference type="GO" id="GO:0001510">
    <property type="term" value="P:RNA methylation"/>
    <property type="evidence" value="ECO:0007669"/>
    <property type="project" value="InterPro"/>
</dbReference>
<evidence type="ECO:0000256" key="2">
    <source>
        <dbReference type="ARBA" id="ARBA00009026"/>
    </source>
</evidence>
<comment type="catalytic activity">
    <reaction evidence="12">
        <text>small RNA 3'-end nucleotide + S-adenosyl-L-methionine = small RNA 3'-end 2'-O-methylnucleotide + S-adenosyl-L-homocysteine + H(+)</text>
        <dbReference type="Rhea" id="RHEA:37887"/>
        <dbReference type="Rhea" id="RHEA-COMP:10415"/>
        <dbReference type="Rhea" id="RHEA-COMP:10416"/>
        <dbReference type="ChEBI" id="CHEBI:15378"/>
        <dbReference type="ChEBI" id="CHEBI:57856"/>
        <dbReference type="ChEBI" id="CHEBI:59789"/>
        <dbReference type="ChEBI" id="CHEBI:74896"/>
        <dbReference type="ChEBI" id="CHEBI:74898"/>
        <dbReference type="EC" id="2.1.1.386"/>
    </reaction>
</comment>
<evidence type="ECO:0000259" key="13">
    <source>
        <dbReference type="Pfam" id="PF12623"/>
    </source>
</evidence>
<keyword evidence="16" id="KW-1185">Reference proteome</keyword>
<keyword evidence="6" id="KW-0949">S-adenosyl-L-methionine</keyword>
<dbReference type="Pfam" id="PF12623">
    <property type="entry name" value="Hen1_L"/>
    <property type="match status" value="1"/>
</dbReference>
<name>G7GIW8_9ACTN</name>
<keyword evidence="4" id="KW-0489">Methyltransferase</keyword>
<evidence type="ECO:0000256" key="7">
    <source>
        <dbReference type="ARBA" id="ARBA00022723"/>
    </source>
</evidence>
<dbReference type="PANTHER" id="PTHR21404">
    <property type="entry name" value="HEN1"/>
    <property type="match status" value="1"/>
</dbReference>
<evidence type="ECO:0000256" key="3">
    <source>
        <dbReference type="ARBA" id="ARBA00021330"/>
    </source>
</evidence>
<keyword evidence="5" id="KW-0808">Transferase</keyword>
<evidence type="ECO:0000313" key="16">
    <source>
        <dbReference type="Proteomes" id="UP000006023"/>
    </source>
</evidence>